<gene>
    <name evidence="2" type="ORF">BC742_1612</name>
</gene>
<reference evidence="2 3" key="1">
    <citation type="submission" date="2018-10" db="EMBL/GenBank/DDBJ databases">
        <title>Genomic Encyclopedia of Archaeal and Bacterial Type Strains, Phase II (KMG-II): from individual species to whole genera.</title>
        <authorList>
            <person name="Goeker M."/>
        </authorList>
    </citation>
    <scope>NUCLEOTIDE SEQUENCE [LARGE SCALE GENOMIC DNA]</scope>
    <source>
        <strain evidence="2 3">NSB1</strain>
    </source>
</reference>
<comment type="caution">
    <text evidence="2">The sequence shown here is derived from an EMBL/GenBank/DDBJ whole genome shotgun (WGS) entry which is preliminary data.</text>
</comment>
<accession>A0A495VPK0</accession>
<sequence>MENDDKLKAFFKEHAQPLRREVWFSRRVMNRLPGETRRKIRIIEMTVWFISAIFGLSLCFMFGKSITAISDYKELFSVMNLFTFLAFISVLLILANQLIKLFRIR</sequence>
<dbReference type="OrthoDB" id="1093181at2"/>
<proteinExistence type="predicted"/>
<evidence type="ECO:0000256" key="1">
    <source>
        <dbReference type="SAM" id="Phobius"/>
    </source>
</evidence>
<dbReference type="EMBL" id="RBXN01000005">
    <property type="protein sequence ID" value="RKT51339.1"/>
    <property type="molecule type" value="Genomic_DNA"/>
</dbReference>
<evidence type="ECO:0000313" key="3">
    <source>
        <dbReference type="Proteomes" id="UP000269493"/>
    </source>
</evidence>
<keyword evidence="1" id="KW-1133">Transmembrane helix</keyword>
<organism evidence="2 3">
    <name type="scientific">Coprobacter fastidiosus NSB1 = JCM 33896</name>
    <dbReference type="NCBI Taxonomy" id="1349822"/>
    <lineage>
        <taxon>Bacteria</taxon>
        <taxon>Pseudomonadati</taxon>
        <taxon>Bacteroidota</taxon>
        <taxon>Bacteroidia</taxon>
        <taxon>Bacteroidales</taxon>
        <taxon>Barnesiellaceae</taxon>
        <taxon>Coprobacter</taxon>
    </lineage>
</organism>
<dbReference type="InterPro" id="IPR032129">
    <property type="entry name" value="DUF5056"/>
</dbReference>
<keyword evidence="1" id="KW-0812">Transmembrane</keyword>
<keyword evidence="3" id="KW-1185">Reference proteome</keyword>
<keyword evidence="1" id="KW-0472">Membrane</keyword>
<feature type="transmembrane region" description="Helical" evidence="1">
    <location>
        <begin position="45"/>
        <end position="63"/>
    </location>
</feature>
<feature type="transmembrane region" description="Helical" evidence="1">
    <location>
        <begin position="75"/>
        <end position="95"/>
    </location>
</feature>
<dbReference type="RefSeq" id="WP_009319644.1">
    <property type="nucleotide sequence ID" value="NZ_KI440787.1"/>
</dbReference>
<dbReference type="GeneID" id="92929512"/>
<name>A0A495VPK0_9BACT</name>
<protein>
    <submittedName>
        <fullName evidence="2">Uncharacterized protein DUF5056</fullName>
    </submittedName>
</protein>
<dbReference type="AlphaFoldDB" id="A0A495VPK0"/>
<evidence type="ECO:0000313" key="2">
    <source>
        <dbReference type="EMBL" id="RKT51339.1"/>
    </source>
</evidence>
<dbReference type="Pfam" id="PF16479">
    <property type="entry name" value="DUF5056"/>
    <property type="match status" value="1"/>
</dbReference>
<dbReference type="Proteomes" id="UP000269493">
    <property type="component" value="Unassembled WGS sequence"/>
</dbReference>